<dbReference type="EMBL" id="CAJNYT010000901">
    <property type="protein sequence ID" value="CAF3382454.1"/>
    <property type="molecule type" value="Genomic_DNA"/>
</dbReference>
<proteinExistence type="predicted"/>
<organism evidence="1 2">
    <name type="scientific">Rotaria socialis</name>
    <dbReference type="NCBI Taxonomy" id="392032"/>
    <lineage>
        <taxon>Eukaryota</taxon>
        <taxon>Metazoa</taxon>
        <taxon>Spiralia</taxon>
        <taxon>Gnathifera</taxon>
        <taxon>Rotifera</taxon>
        <taxon>Eurotatoria</taxon>
        <taxon>Bdelloidea</taxon>
        <taxon>Philodinida</taxon>
        <taxon>Philodinidae</taxon>
        <taxon>Rotaria</taxon>
    </lineage>
</organism>
<dbReference type="Proteomes" id="UP000663872">
    <property type="component" value="Unassembled WGS sequence"/>
</dbReference>
<evidence type="ECO:0000313" key="1">
    <source>
        <dbReference type="EMBL" id="CAF3382454.1"/>
    </source>
</evidence>
<evidence type="ECO:0000313" key="2">
    <source>
        <dbReference type="Proteomes" id="UP000663872"/>
    </source>
</evidence>
<reference evidence="1" key="1">
    <citation type="submission" date="2021-02" db="EMBL/GenBank/DDBJ databases">
        <authorList>
            <person name="Nowell W R."/>
        </authorList>
    </citation>
    <scope>NUCLEOTIDE SEQUENCE</scope>
</reference>
<dbReference type="AlphaFoldDB" id="A0A817YMQ2"/>
<accession>A0A817YMQ2</accession>
<protein>
    <submittedName>
        <fullName evidence="1">Uncharacterized protein</fullName>
    </submittedName>
</protein>
<sequence length="104" mass="12710">MNYDTVVFPKSDVKEIWKKYNDGNQFAIILVVLFDNFYVLFKLDEFLYLQNLQIHYIFKFKEVENAQKHFNPYVKTSKEWCFVVSLWSEVLLEFNHLQKILIVY</sequence>
<name>A0A817YMQ2_9BILA</name>
<gene>
    <name evidence="1" type="ORF">GRG538_LOCUS8326</name>
</gene>
<comment type="caution">
    <text evidence="1">The sequence shown here is derived from an EMBL/GenBank/DDBJ whole genome shotgun (WGS) entry which is preliminary data.</text>
</comment>